<keyword evidence="6" id="KW-0547">Nucleotide-binding</keyword>
<evidence type="ECO:0000313" key="14">
    <source>
        <dbReference type="Proteomes" id="UP000622653"/>
    </source>
</evidence>
<dbReference type="PANTHER" id="PTHR11136">
    <property type="entry name" value="FOLYLPOLYGLUTAMATE SYNTHASE-RELATED"/>
    <property type="match status" value="1"/>
</dbReference>
<protein>
    <recommendedName>
        <fullName evidence="3">tetrahydrofolate synthase</fullName>
        <ecNumber evidence="3">6.3.2.17</ecNumber>
    </recommendedName>
    <alternativeName>
        <fullName evidence="9">Tetrahydrofolylpolyglutamate synthase</fullName>
    </alternativeName>
</protein>
<dbReference type="Pfam" id="PF02875">
    <property type="entry name" value="Mur_ligase_C"/>
    <property type="match status" value="1"/>
</dbReference>
<evidence type="ECO:0000256" key="3">
    <source>
        <dbReference type="ARBA" id="ARBA00013025"/>
    </source>
</evidence>
<comment type="similarity">
    <text evidence="2">Belongs to the folylpolyglutamate synthase family.</text>
</comment>
<dbReference type="GO" id="GO:0004326">
    <property type="term" value="F:tetrahydrofolylpolyglutamate synthase activity"/>
    <property type="evidence" value="ECO:0007669"/>
    <property type="project" value="UniProtKB-EC"/>
</dbReference>
<feature type="domain" description="Mur ligase central" evidence="12">
    <location>
        <begin position="46"/>
        <end position="255"/>
    </location>
</feature>
<dbReference type="InterPro" id="IPR018109">
    <property type="entry name" value="Folylpolyglutamate_synth_CS"/>
</dbReference>
<dbReference type="Pfam" id="PF08245">
    <property type="entry name" value="Mur_ligase_M"/>
    <property type="match status" value="1"/>
</dbReference>
<dbReference type="InterPro" id="IPR013221">
    <property type="entry name" value="Mur_ligase_cen"/>
</dbReference>
<keyword evidence="14" id="KW-1185">Reference proteome</keyword>
<dbReference type="RefSeq" id="WP_194562251.1">
    <property type="nucleotide sequence ID" value="NZ_JADKPV010000001.1"/>
</dbReference>
<dbReference type="AlphaFoldDB" id="A0A8J7G5R1"/>
<dbReference type="Proteomes" id="UP000622653">
    <property type="component" value="Unassembled WGS sequence"/>
</dbReference>
<dbReference type="GO" id="GO:0008841">
    <property type="term" value="F:dihydrofolate synthase activity"/>
    <property type="evidence" value="ECO:0007669"/>
    <property type="project" value="TreeGrafter"/>
</dbReference>
<evidence type="ECO:0000256" key="10">
    <source>
        <dbReference type="ARBA" id="ARBA00047493"/>
    </source>
</evidence>
<organism evidence="13 14">
    <name type="scientific">Savagea serpentis</name>
    <dbReference type="NCBI Taxonomy" id="2785297"/>
    <lineage>
        <taxon>Bacteria</taxon>
        <taxon>Bacillati</taxon>
        <taxon>Bacillota</taxon>
        <taxon>Bacilli</taxon>
        <taxon>Bacillales</taxon>
        <taxon>Caryophanaceae</taxon>
        <taxon>Savagea</taxon>
    </lineage>
</organism>
<dbReference type="NCBIfam" id="TIGR01499">
    <property type="entry name" value="folC"/>
    <property type="match status" value="1"/>
</dbReference>
<feature type="domain" description="Mur ligase C-terminal" evidence="11">
    <location>
        <begin position="281"/>
        <end position="367"/>
    </location>
</feature>
<evidence type="ECO:0000256" key="6">
    <source>
        <dbReference type="ARBA" id="ARBA00022741"/>
    </source>
</evidence>
<accession>A0A8J7G5R1</accession>
<dbReference type="SUPFAM" id="SSF53244">
    <property type="entry name" value="MurD-like peptide ligases, peptide-binding domain"/>
    <property type="match status" value="1"/>
</dbReference>
<dbReference type="GO" id="GO:0005737">
    <property type="term" value="C:cytoplasm"/>
    <property type="evidence" value="ECO:0007669"/>
    <property type="project" value="TreeGrafter"/>
</dbReference>
<evidence type="ECO:0000259" key="12">
    <source>
        <dbReference type="Pfam" id="PF08245"/>
    </source>
</evidence>
<comment type="caution">
    <text evidence="13">The sequence shown here is derived from an EMBL/GenBank/DDBJ whole genome shotgun (WGS) entry which is preliminary data.</text>
</comment>
<dbReference type="GO" id="GO:0005524">
    <property type="term" value="F:ATP binding"/>
    <property type="evidence" value="ECO:0007669"/>
    <property type="project" value="UniProtKB-KW"/>
</dbReference>
<evidence type="ECO:0000256" key="1">
    <source>
        <dbReference type="ARBA" id="ARBA00001946"/>
    </source>
</evidence>
<dbReference type="EMBL" id="JADKPV010000001">
    <property type="protein sequence ID" value="MBF4500836.1"/>
    <property type="molecule type" value="Genomic_DNA"/>
</dbReference>
<evidence type="ECO:0000256" key="8">
    <source>
        <dbReference type="ARBA" id="ARBA00022842"/>
    </source>
</evidence>
<dbReference type="Gene3D" id="3.90.190.20">
    <property type="entry name" value="Mur ligase, C-terminal domain"/>
    <property type="match status" value="1"/>
</dbReference>
<dbReference type="PROSITE" id="PS01011">
    <property type="entry name" value="FOLYLPOLYGLU_SYNT_1"/>
    <property type="match status" value="1"/>
</dbReference>
<keyword evidence="5" id="KW-0479">Metal-binding</keyword>
<dbReference type="GO" id="GO:0046872">
    <property type="term" value="F:metal ion binding"/>
    <property type="evidence" value="ECO:0007669"/>
    <property type="project" value="UniProtKB-KW"/>
</dbReference>
<dbReference type="PROSITE" id="PS01012">
    <property type="entry name" value="FOLYLPOLYGLU_SYNT_2"/>
    <property type="match status" value="1"/>
</dbReference>
<comment type="catalytic activity">
    <reaction evidence="10">
        <text>(6S)-5,6,7,8-tetrahydrofolyl-(gamma-L-Glu)(n) + L-glutamate + ATP = (6S)-5,6,7,8-tetrahydrofolyl-(gamma-L-Glu)(n+1) + ADP + phosphate + H(+)</text>
        <dbReference type="Rhea" id="RHEA:10580"/>
        <dbReference type="Rhea" id="RHEA-COMP:14738"/>
        <dbReference type="Rhea" id="RHEA-COMP:14740"/>
        <dbReference type="ChEBI" id="CHEBI:15378"/>
        <dbReference type="ChEBI" id="CHEBI:29985"/>
        <dbReference type="ChEBI" id="CHEBI:30616"/>
        <dbReference type="ChEBI" id="CHEBI:43474"/>
        <dbReference type="ChEBI" id="CHEBI:141005"/>
        <dbReference type="ChEBI" id="CHEBI:456216"/>
        <dbReference type="EC" id="6.3.2.17"/>
    </reaction>
</comment>
<reference evidence="13" key="1">
    <citation type="submission" date="2020-11" db="EMBL/GenBank/DDBJ databases">
        <title>Multidrug resistant novel bacterium Savagea serpentis sp. nov., isolated from the scats of a vine snake (Ahaetulla nasuta).</title>
        <authorList>
            <person name="Venkata Ramana V."/>
            <person name="Vikas Patil S."/>
            <person name="Yogita Lugani V."/>
        </authorList>
    </citation>
    <scope>NUCLEOTIDE SEQUENCE</scope>
    <source>
        <strain evidence="13">SN6</strain>
    </source>
</reference>
<dbReference type="InterPro" id="IPR004101">
    <property type="entry name" value="Mur_ligase_C"/>
</dbReference>
<evidence type="ECO:0000256" key="4">
    <source>
        <dbReference type="ARBA" id="ARBA00022598"/>
    </source>
</evidence>
<keyword evidence="4" id="KW-0436">Ligase</keyword>
<evidence type="ECO:0000256" key="5">
    <source>
        <dbReference type="ARBA" id="ARBA00022723"/>
    </source>
</evidence>
<dbReference type="PIRSF" id="PIRSF001563">
    <property type="entry name" value="Folylpolyglu_synth"/>
    <property type="match status" value="1"/>
</dbReference>
<comment type="cofactor">
    <cofactor evidence="1">
        <name>Mg(2+)</name>
        <dbReference type="ChEBI" id="CHEBI:18420"/>
    </cofactor>
</comment>
<dbReference type="Gene3D" id="3.40.1190.10">
    <property type="entry name" value="Mur-like, catalytic domain"/>
    <property type="match status" value="1"/>
</dbReference>
<gene>
    <name evidence="13" type="ORF">IRY55_05605</name>
</gene>
<evidence type="ECO:0000259" key="11">
    <source>
        <dbReference type="Pfam" id="PF02875"/>
    </source>
</evidence>
<name>A0A8J7G5R1_9BACL</name>
<evidence type="ECO:0000256" key="9">
    <source>
        <dbReference type="ARBA" id="ARBA00030592"/>
    </source>
</evidence>
<keyword evidence="7" id="KW-0067">ATP-binding</keyword>
<proteinExistence type="inferred from homology"/>
<dbReference type="EC" id="6.3.2.17" evidence="3"/>
<dbReference type="InterPro" id="IPR036565">
    <property type="entry name" value="Mur-like_cat_sf"/>
</dbReference>
<dbReference type="FunFam" id="3.40.1190.10:FF:000011">
    <property type="entry name" value="Folylpolyglutamate synthase/dihydrofolate synthase"/>
    <property type="match status" value="1"/>
</dbReference>
<dbReference type="SUPFAM" id="SSF53623">
    <property type="entry name" value="MurD-like peptide ligases, catalytic domain"/>
    <property type="match status" value="1"/>
</dbReference>
<sequence>MIPRFDEYKKKHAVLSQDVIDLGLERITDILAKLGHPERTLRIIHVAGTNGKGSTIAFLQSLLTNHGYTTGVFTSPSVIDVHDQIRHDGVLITEREMDALFERVKTIEGIEKLTDFELLTVLALLQFKRWNVDYVLLETGLGGKRDSTNVVTPILSVITSIALDHTALLGNTIEEIAAEKGGIIKKGVPVVLGKMPEEAMDVLYHIAEQQRAPIRMYNREFKAYGEAYRGKGHYEWGARLLQGTHQVYNAALAIAGLELLQIPLEQEKVARAIETATYAYRFEQVREHVWLDGAHNPAAAQALVRTIREQFGEEAKVDIAFGILARKDVQSVVTILEEVAASLTFIEFEHDEALQKEQLEKISSNVPIATKNVSEIKKMMNTSRESPLIITGSLYLLQSM</sequence>
<evidence type="ECO:0000256" key="7">
    <source>
        <dbReference type="ARBA" id="ARBA00022840"/>
    </source>
</evidence>
<dbReference type="InterPro" id="IPR036615">
    <property type="entry name" value="Mur_ligase_C_dom_sf"/>
</dbReference>
<keyword evidence="8" id="KW-0460">Magnesium</keyword>
<evidence type="ECO:0000313" key="13">
    <source>
        <dbReference type="EMBL" id="MBF4500836.1"/>
    </source>
</evidence>
<dbReference type="InterPro" id="IPR001645">
    <property type="entry name" value="Folylpolyglutamate_synth"/>
</dbReference>
<evidence type="ECO:0000256" key="2">
    <source>
        <dbReference type="ARBA" id="ARBA00008276"/>
    </source>
</evidence>
<dbReference type="PANTHER" id="PTHR11136:SF0">
    <property type="entry name" value="DIHYDROFOLATE SYNTHETASE-RELATED"/>
    <property type="match status" value="1"/>
</dbReference>